<name>A0A1W5P0W5_9CAUD</name>
<gene>
    <name evidence="1" type="ORF">E_249</name>
</gene>
<evidence type="ECO:0000313" key="1">
    <source>
        <dbReference type="EMBL" id="AON97257.1"/>
    </source>
</evidence>
<reference evidence="1 2" key="1">
    <citation type="journal article" date="2017" name="Int. J. Food Microbiol.">
        <title>Investigating the biocontrol and anti-biofilm potential of a three phage cocktail against Cronobacter sakazakii in different brands of infant formula.</title>
        <authorList>
            <person name="Endersen L."/>
            <person name="Buttimer C."/>
            <person name="Nevin E."/>
            <person name="Coffey A."/>
            <person name="Neve H."/>
            <person name="Oliveira H."/>
            <person name="Lavigne R."/>
            <person name="O'Mahony J."/>
        </authorList>
    </citation>
    <scope>NUCLEOTIDE SEQUENCE [LARGE SCALE GENOMIC DNA]</scope>
</reference>
<dbReference type="Proteomes" id="UP000224997">
    <property type="component" value="Segment"/>
</dbReference>
<accession>A0A1W5P0W5</accession>
<dbReference type="EMBL" id="KX443552">
    <property type="protein sequence ID" value="AON97257.1"/>
    <property type="molecule type" value="Genomic_DNA"/>
</dbReference>
<keyword evidence="2" id="KW-1185">Reference proteome</keyword>
<proteinExistence type="predicted"/>
<organism evidence="1 2">
    <name type="scientific">Cronobacter phage vB_CsaM_leE</name>
    <dbReference type="NCBI Taxonomy" id="1873954"/>
    <lineage>
        <taxon>Viruses</taxon>
        <taxon>Duplodnaviria</taxon>
        <taxon>Heunggongvirae</taxon>
        <taxon>Uroviricota</taxon>
        <taxon>Caudoviricetes</taxon>
        <taxon>Pantevenvirales</taxon>
        <taxon>Straboviridae</taxon>
        <taxon>Pseudotevenvirus</taxon>
        <taxon>Pseudotevenvirus lee</taxon>
    </lineage>
</organism>
<protein>
    <submittedName>
        <fullName evidence="1">Uncharacterized protein</fullName>
    </submittedName>
</protein>
<sequence>MFGMNECSEAEALEDWADFDDLDLDNEDGEFFCVGRGVERTKRELRSRLAMGRTVGSGKKQQVKYSDGSIRNETVVKEVNGRVITSERQKDIKQLYDVAKAAKVGTMITCPTCKELHKKTTYHKVFCSNGKKSRKDCKSKYWNTIHPERLDRIF</sequence>
<evidence type="ECO:0000313" key="2">
    <source>
        <dbReference type="Proteomes" id="UP000224997"/>
    </source>
</evidence>